<comment type="caution">
    <text evidence="1">The sequence shown here is derived from an EMBL/GenBank/DDBJ whole genome shotgun (WGS) entry which is preliminary data.</text>
</comment>
<evidence type="ECO:0000313" key="2">
    <source>
        <dbReference type="Proteomes" id="UP000095488"/>
    </source>
</evidence>
<evidence type="ECO:0000313" key="1">
    <source>
        <dbReference type="EMBL" id="CUN82170.1"/>
    </source>
</evidence>
<keyword evidence="2" id="KW-1185">Reference proteome</keyword>
<organism evidence="1 2">
    <name type="scientific">Sarcina ventriculi</name>
    <name type="common">Clostridium ventriculi</name>
    <dbReference type="NCBI Taxonomy" id="1267"/>
    <lineage>
        <taxon>Bacteria</taxon>
        <taxon>Bacillati</taxon>
        <taxon>Bacillota</taxon>
        <taxon>Clostridia</taxon>
        <taxon>Eubacteriales</taxon>
        <taxon>Clostridiaceae</taxon>
        <taxon>Sarcina</taxon>
    </lineage>
</organism>
<accession>A0ABP2AT52</accession>
<name>A0ABP2AT52_SARVE</name>
<proteinExistence type="predicted"/>
<dbReference type="Proteomes" id="UP000095488">
    <property type="component" value="Unassembled WGS sequence"/>
</dbReference>
<dbReference type="NCBIfam" id="NF007714">
    <property type="entry name" value="PRK10410.1-2"/>
    <property type="match status" value="1"/>
</dbReference>
<dbReference type="InterPro" id="IPR020483">
    <property type="entry name" value="Uncharacterised_YgbA"/>
</dbReference>
<dbReference type="EMBL" id="CYZR01000003">
    <property type="protein sequence ID" value="CUN82170.1"/>
    <property type="molecule type" value="Genomic_DNA"/>
</dbReference>
<dbReference type="Pfam" id="PF11756">
    <property type="entry name" value="YgbA_NO"/>
    <property type="match status" value="1"/>
</dbReference>
<protein>
    <submittedName>
        <fullName evidence="1">Nitrous oxide-stimulated promoter</fullName>
    </submittedName>
</protein>
<dbReference type="RefSeq" id="WP_055258572.1">
    <property type="nucleotide sequence ID" value="NZ_CABIXL010000003.1"/>
</dbReference>
<gene>
    <name evidence="1" type="ORF">ERS852473_01187</name>
</gene>
<reference evidence="1 2" key="1">
    <citation type="submission" date="2015-09" db="EMBL/GenBank/DDBJ databases">
        <authorList>
            <consortium name="Pathogen Informatics"/>
            <person name="Wu L."/>
            <person name="Ma J."/>
        </authorList>
    </citation>
    <scope>NUCLEOTIDE SEQUENCE [LARGE SCALE GENOMIC DNA]</scope>
    <source>
        <strain evidence="1 2">2789STDY5834858</strain>
    </source>
</reference>
<sequence>MGRIQREKKIIKLMINIYCRKKHKSKKDEFCDECNELLEYAHKRLDFCKFGDNKSTCGKCTIHCYKKDMRAKIKEVMRFSGIRLIIYNPIELVRHMLDI</sequence>